<feature type="site" description="Transition state stabilizer" evidence="9">
    <location>
        <position position="241"/>
    </location>
</feature>
<evidence type="ECO:0000313" key="11">
    <source>
        <dbReference type="EMBL" id="PRY82588.1"/>
    </source>
</evidence>
<feature type="domain" description="Aspartate/glutamate/uridylate kinase" evidence="10">
    <location>
        <begin position="23"/>
        <end position="260"/>
    </location>
</feature>
<dbReference type="InterPro" id="IPR001048">
    <property type="entry name" value="Asp/Glu/Uridylate_kinase"/>
</dbReference>
<dbReference type="GO" id="GO:0042450">
    <property type="term" value="P:L-arginine biosynthetic process via ornithine"/>
    <property type="evidence" value="ECO:0007669"/>
    <property type="project" value="UniProtKB-UniRule"/>
</dbReference>
<keyword evidence="12" id="KW-1185">Reference proteome</keyword>
<dbReference type="RefSeq" id="WP_106193024.1">
    <property type="nucleotide sequence ID" value="NZ_PVTO01000010.1"/>
</dbReference>
<gene>
    <name evidence="9" type="primary">argB</name>
    <name evidence="11" type="ORF">CLV38_11049</name>
</gene>
<dbReference type="PRINTS" id="PR01469">
    <property type="entry name" value="CARBMTKINASE"/>
</dbReference>
<dbReference type="InterPro" id="IPR041727">
    <property type="entry name" value="NAGK-C"/>
</dbReference>
<dbReference type="GO" id="GO:0005737">
    <property type="term" value="C:cytoplasm"/>
    <property type="evidence" value="ECO:0007669"/>
    <property type="project" value="UniProtKB-SubCell"/>
</dbReference>
<dbReference type="PANTHER" id="PTHR23342:SF0">
    <property type="entry name" value="N-ACETYLGLUTAMATE SYNTHASE, MITOCHONDRIAL"/>
    <property type="match status" value="1"/>
</dbReference>
<dbReference type="OrthoDB" id="9803155at2"/>
<feature type="site" description="Transition state stabilizer" evidence="9">
    <location>
        <position position="28"/>
    </location>
</feature>
<accession>A0A2T0W7A1</accession>
<keyword evidence="2 9" id="KW-0055">Arginine biosynthesis</keyword>
<proteinExistence type="inferred from homology"/>
<dbReference type="HAMAP" id="MF_00082">
    <property type="entry name" value="ArgB"/>
    <property type="match status" value="1"/>
</dbReference>
<dbReference type="NCBIfam" id="TIGR00761">
    <property type="entry name" value="argB"/>
    <property type="match status" value="1"/>
</dbReference>
<feature type="binding site" evidence="9">
    <location>
        <position position="85"/>
    </location>
    <ligand>
        <name>substrate</name>
    </ligand>
</feature>
<comment type="caution">
    <text evidence="11">The sequence shown here is derived from an EMBL/GenBank/DDBJ whole genome shotgun (WGS) entry which is preliminary data.</text>
</comment>
<dbReference type="EMBL" id="PVTO01000010">
    <property type="protein sequence ID" value="PRY82588.1"/>
    <property type="molecule type" value="Genomic_DNA"/>
</dbReference>
<dbReference type="SUPFAM" id="SSF53633">
    <property type="entry name" value="Carbamate kinase-like"/>
    <property type="match status" value="1"/>
</dbReference>
<comment type="function">
    <text evidence="9">Catalyzes the ATP-dependent phosphorylation of N-acetyl-L-glutamate.</text>
</comment>
<dbReference type="Proteomes" id="UP000238205">
    <property type="component" value="Unassembled WGS sequence"/>
</dbReference>
<keyword evidence="4 9" id="KW-0808">Transferase</keyword>
<organism evidence="11 12">
    <name type="scientific">Alkalibacterium olivapovliticus</name>
    <dbReference type="NCBI Taxonomy" id="99907"/>
    <lineage>
        <taxon>Bacteria</taxon>
        <taxon>Bacillati</taxon>
        <taxon>Bacillota</taxon>
        <taxon>Bacilli</taxon>
        <taxon>Lactobacillales</taxon>
        <taxon>Carnobacteriaceae</taxon>
        <taxon>Alkalibacterium</taxon>
    </lineage>
</organism>
<dbReference type="PANTHER" id="PTHR23342">
    <property type="entry name" value="N-ACETYLGLUTAMATE SYNTHASE"/>
    <property type="match status" value="1"/>
</dbReference>
<comment type="pathway">
    <text evidence="1 9">Amino-acid biosynthesis; L-arginine biosynthesis; N(2)-acetyl-L-ornithine from L-glutamate: step 2/4.</text>
</comment>
<keyword evidence="5 9" id="KW-0547">Nucleotide-binding</keyword>
<dbReference type="Gene3D" id="3.40.1160.10">
    <property type="entry name" value="Acetylglutamate kinase-like"/>
    <property type="match status" value="1"/>
</dbReference>
<dbReference type="InterPro" id="IPR036393">
    <property type="entry name" value="AceGlu_kinase-like_sf"/>
</dbReference>
<evidence type="ECO:0000256" key="4">
    <source>
        <dbReference type="ARBA" id="ARBA00022679"/>
    </source>
</evidence>
<comment type="similarity">
    <text evidence="9">Belongs to the acetylglutamate kinase family. ArgB subfamily.</text>
</comment>
<reference evidence="11 12" key="1">
    <citation type="submission" date="2018-03" db="EMBL/GenBank/DDBJ databases">
        <title>Genomic Encyclopedia of Archaeal and Bacterial Type Strains, Phase II (KMG-II): from individual species to whole genera.</title>
        <authorList>
            <person name="Goeker M."/>
        </authorList>
    </citation>
    <scope>NUCLEOTIDE SEQUENCE [LARGE SCALE GENOMIC DNA]</scope>
    <source>
        <strain evidence="11 12">DSM 13175</strain>
    </source>
</reference>
<dbReference type="CDD" id="cd04250">
    <property type="entry name" value="AAK_NAGK-C"/>
    <property type="match status" value="1"/>
</dbReference>
<comment type="catalytic activity">
    <reaction evidence="8 9">
        <text>N-acetyl-L-glutamate + ATP = N-acetyl-L-glutamyl 5-phosphate + ADP</text>
        <dbReference type="Rhea" id="RHEA:14629"/>
        <dbReference type="ChEBI" id="CHEBI:30616"/>
        <dbReference type="ChEBI" id="CHEBI:44337"/>
        <dbReference type="ChEBI" id="CHEBI:57936"/>
        <dbReference type="ChEBI" id="CHEBI:456216"/>
        <dbReference type="EC" id="2.7.2.8"/>
    </reaction>
</comment>
<dbReference type="AlphaFoldDB" id="A0A2T0W7A1"/>
<name>A0A2T0W7A1_9LACT</name>
<evidence type="ECO:0000313" key="12">
    <source>
        <dbReference type="Proteomes" id="UP000238205"/>
    </source>
</evidence>
<dbReference type="FunFam" id="3.40.1160.10:FF:000004">
    <property type="entry name" value="Acetylglutamate kinase"/>
    <property type="match status" value="1"/>
</dbReference>
<feature type="binding site" evidence="9">
    <location>
        <position position="178"/>
    </location>
    <ligand>
        <name>substrate</name>
    </ligand>
</feature>
<evidence type="ECO:0000256" key="7">
    <source>
        <dbReference type="ARBA" id="ARBA00022840"/>
    </source>
</evidence>
<evidence type="ECO:0000256" key="3">
    <source>
        <dbReference type="ARBA" id="ARBA00022605"/>
    </source>
</evidence>
<evidence type="ECO:0000256" key="6">
    <source>
        <dbReference type="ARBA" id="ARBA00022777"/>
    </source>
</evidence>
<evidence type="ECO:0000256" key="9">
    <source>
        <dbReference type="HAMAP-Rule" id="MF_00082"/>
    </source>
</evidence>
<dbReference type="UniPathway" id="UPA00068">
    <property type="reaction ID" value="UER00107"/>
</dbReference>
<keyword evidence="9" id="KW-0963">Cytoplasm</keyword>
<dbReference type="Pfam" id="PF00696">
    <property type="entry name" value="AA_kinase"/>
    <property type="match status" value="1"/>
</dbReference>
<dbReference type="GO" id="GO:0003991">
    <property type="term" value="F:acetylglutamate kinase activity"/>
    <property type="evidence" value="ECO:0007669"/>
    <property type="project" value="UniProtKB-UniRule"/>
</dbReference>
<evidence type="ECO:0000256" key="2">
    <source>
        <dbReference type="ARBA" id="ARBA00022571"/>
    </source>
</evidence>
<keyword evidence="3 9" id="KW-0028">Amino-acid biosynthesis</keyword>
<keyword evidence="7 9" id="KW-0067">ATP-binding</keyword>
<feature type="binding site" evidence="9">
    <location>
        <begin position="63"/>
        <end position="64"/>
    </location>
    <ligand>
        <name>substrate</name>
    </ligand>
</feature>
<dbReference type="InterPro" id="IPR037528">
    <property type="entry name" value="ArgB"/>
</dbReference>
<sequence>MNSFETAELLTGALPHIQRYDKKMVVIKYGGSAMMDESLKKSVLSDAMLLAKVGMNVVIVHGGGPDINYWLDKANVESTFVDGLRKTDLETMEIVQMVLAGKINKDLTRTIQTLGGKAMGISGIDGGLVKVTLKDPDNLGAVGEISEINTEVITDLVEKGYIPVIACLGIDENGDACNINADEMASGVAKALNAHNFVLMSDVPGVLEDAADPSTLISQIEIGDVSQLYAKDIISGGMIPKVECCVEAVRDTVRQAVILDGRIPHSLIVEFLTDTGIGTLFYKKEGQLEGSLK</sequence>
<dbReference type="EC" id="2.7.2.8" evidence="9"/>
<evidence type="ECO:0000256" key="5">
    <source>
        <dbReference type="ARBA" id="ARBA00022741"/>
    </source>
</evidence>
<evidence type="ECO:0000259" key="10">
    <source>
        <dbReference type="Pfam" id="PF00696"/>
    </source>
</evidence>
<protein>
    <recommendedName>
        <fullName evidence="9">Acetylglutamate kinase</fullName>
        <ecNumber evidence="9">2.7.2.8</ecNumber>
    </recommendedName>
    <alternativeName>
        <fullName evidence="9">N-acetyl-L-glutamate 5-phosphotransferase</fullName>
    </alternativeName>
    <alternativeName>
        <fullName evidence="9">NAG kinase</fullName>
        <shortName evidence="9">NAGK</shortName>
    </alternativeName>
</protein>
<evidence type="ECO:0000256" key="1">
    <source>
        <dbReference type="ARBA" id="ARBA00004828"/>
    </source>
</evidence>
<keyword evidence="6 9" id="KW-0418">Kinase</keyword>
<dbReference type="PIRSF" id="PIRSF000728">
    <property type="entry name" value="NAGK"/>
    <property type="match status" value="1"/>
</dbReference>
<comment type="subcellular location">
    <subcellularLocation>
        <location evidence="9">Cytoplasm</location>
    </subcellularLocation>
</comment>
<dbReference type="InterPro" id="IPR004662">
    <property type="entry name" value="AcgluKinase_fam"/>
</dbReference>
<dbReference type="GO" id="GO:0005524">
    <property type="term" value="F:ATP binding"/>
    <property type="evidence" value="ECO:0007669"/>
    <property type="project" value="UniProtKB-UniRule"/>
</dbReference>
<evidence type="ECO:0000256" key="8">
    <source>
        <dbReference type="ARBA" id="ARBA00048141"/>
    </source>
</evidence>